<comment type="caution">
    <text evidence="3">The sequence shown here is derived from an EMBL/GenBank/DDBJ whole genome shotgun (WGS) entry which is preliminary data.</text>
</comment>
<dbReference type="GO" id="GO:0015074">
    <property type="term" value="P:DNA integration"/>
    <property type="evidence" value="ECO:0007669"/>
    <property type="project" value="InterPro"/>
</dbReference>
<dbReference type="SUPFAM" id="SSF46689">
    <property type="entry name" value="Homeodomain-like"/>
    <property type="match status" value="1"/>
</dbReference>
<dbReference type="InterPro" id="IPR025948">
    <property type="entry name" value="HTH-like_dom"/>
</dbReference>
<evidence type="ECO:0000259" key="2">
    <source>
        <dbReference type="PROSITE" id="PS50994"/>
    </source>
</evidence>
<dbReference type="InterPro" id="IPR048020">
    <property type="entry name" value="Transpos_IS3"/>
</dbReference>
<dbReference type="Pfam" id="PF13276">
    <property type="entry name" value="HTH_21"/>
    <property type="match status" value="1"/>
</dbReference>
<dbReference type="InterPro" id="IPR050900">
    <property type="entry name" value="Transposase_IS3/IS150/IS904"/>
</dbReference>
<gene>
    <name evidence="3" type="ORF">CVD27_09520</name>
</gene>
<accession>A0A2N5HJA6</accession>
<dbReference type="PANTHER" id="PTHR46889:SF4">
    <property type="entry name" value="TRANSPOSASE INSO FOR INSERTION SEQUENCE ELEMENT IS911B-RELATED"/>
    <property type="match status" value="1"/>
</dbReference>
<keyword evidence="4" id="KW-1185">Reference proteome</keyword>
<evidence type="ECO:0000313" key="3">
    <source>
        <dbReference type="EMBL" id="PLS05593.1"/>
    </source>
</evidence>
<feature type="domain" description="Integrase catalytic" evidence="2">
    <location>
        <begin position="224"/>
        <end position="385"/>
    </location>
</feature>
<dbReference type="GO" id="GO:0003676">
    <property type="term" value="F:nucleic acid binding"/>
    <property type="evidence" value="ECO:0007669"/>
    <property type="project" value="InterPro"/>
</dbReference>
<dbReference type="RefSeq" id="WP_101647661.1">
    <property type="nucleotide sequence ID" value="NZ_PGVE01000040.1"/>
</dbReference>
<dbReference type="InterPro" id="IPR009057">
    <property type="entry name" value="Homeodomain-like_sf"/>
</dbReference>
<comment type="function">
    <text evidence="1">Involved in the transposition of the insertion sequence.</text>
</comment>
<proteinExistence type="predicted"/>
<dbReference type="OrthoDB" id="9781005at2"/>
<dbReference type="InterPro" id="IPR012337">
    <property type="entry name" value="RNaseH-like_sf"/>
</dbReference>
<dbReference type="EMBL" id="PGVE01000040">
    <property type="protein sequence ID" value="PLS05593.1"/>
    <property type="molecule type" value="Genomic_DNA"/>
</dbReference>
<evidence type="ECO:0000256" key="1">
    <source>
        <dbReference type="ARBA" id="ARBA00002286"/>
    </source>
</evidence>
<evidence type="ECO:0000313" key="4">
    <source>
        <dbReference type="Proteomes" id="UP000234950"/>
    </source>
</evidence>
<name>A0A2N5HJA6_9BACI</name>
<reference evidence="3 4" key="1">
    <citation type="submission" date="2017-11" db="EMBL/GenBank/DDBJ databases">
        <title>Comparitive Functional Genomics of Dry Heat Resistant strains isolated from the Viking Spacecraft.</title>
        <authorList>
            <person name="Seuylemezian A."/>
            <person name="Cooper K."/>
            <person name="Vaishampayan P."/>
        </authorList>
    </citation>
    <scope>NUCLEOTIDE SEQUENCE [LARGE SCALE GENOMIC DNA]</scope>
    <source>
        <strain evidence="3 4">V32-6</strain>
    </source>
</reference>
<dbReference type="Pfam" id="PF00665">
    <property type="entry name" value="rve"/>
    <property type="match status" value="1"/>
</dbReference>
<dbReference type="PROSITE" id="PS50994">
    <property type="entry name" value="INTEGRASE"/>
    <property type="match status" value="1"/>
</dbReference>
<dbReference type="Proteomes" id="UP000234950">
    <property type="component" value="Unassembled WGS sequence"/>
</dbReference>
<protein>
    <submittedName>
        <fullName evidence="3">IS3 family transposase</fullName>
    </submittedName>
</protein>
<organism evidence="3 4">
    <name type="scientific">Neobacillus cucumis</name>
    <dbReference type="NCBI Taxonomy" id="1740721"/>
    <lineage>
        <taxon>Bacteria</taxon>
        <taxon>Bacillati</taxon>
        <taxon>Bacillota</taxon>
        <taxon>Bacilli</taxon>
        <taxon>Bacillales</taxon>
        <taxon>Bacillaceae</taxon>
        <taxon>Neobacillus</taxon>
    </lineage>
</organism>
<dbReference type="InterPro" id="IPR001584">
    <property type="entry name" value="Integrase_cat-core"/>
</dbReference>
<dbReference type="Pfam" id="PF13333">
    <property type="entry name" value="rve_2"/>
    <property type="match status" value="1"/>
</dbReference>
<dbReference type="PANTHER" id="PTHR46889">
    <property type="entry name" value="TRANSPOSASE INSF FOR INSERTION SEQUENCE IS3B-RELATED"/>
    <property type="match status" value="1"/>
</dbReference>
<dbReference type="InterPro" id="IPR036397">
    <property type="entry name" value="RNaseH_sf"/>
</dbReference>
<dbReference type="SUPFAM" id="SSF53098">
    <property type="entry name" value="Ribonuclease H-like"/>
    <property type="match status" value="1"/>
</dbReference>
<dbReference type="AlphaFoldDB" id="A0A2N5HJA6"/>
<sequence length="386" mass="45623">MAKKGQTFSTYTEGIKREVVRLKLEEGWTYRQLRERFGIKSDAQIAEWVKKVQNKESFDDQRGQWNKKHFNSLEEENAYLKAQVDYFKKAQSKSTWKGVVLKKDRFKIIDGLREKYPLTWLLKIGEVSKAGYDKWCKTNTIKSVRFEENMLLKEHILSIHKMHPYYGYKRMTRALSREGMPASHKRVRRLMRELGIRSVIRKKRPFYGKRGSVVFPNVLNREFFAEQPLEKLVTDITYIRVGDNFVYLSAVLDLFNNEIVAWQLSDRNDLELVLNTLNQLNGKPFADKALIHSDQGFQYTTKAYEKEVKKLKLLGSHSRRGNCHDNACIECFFSHLKTEKIYLTKPKTMDEAYKVIKEYIDFYNLDRFQEKFNGLSPIEYREKAAA</sequence>
<dbReference type="Gene3D" id="3.30.420.10">
    <property type="entry name" value="Ribonuclease H-like superfamily/Ribonuclease H"/>
    <property type="match status" value="1"/>
</dbReference>
<dbReference type="NCBIfam" id="NF033516">
    <property type="entry name" value="transpos_IS3"/>
    <property type="match status" value="1"/>
</dbReference>